<evidence type="ECO:0000256" key="8">
    <source>
        <dbReference type="ARBA" id="ARBA00037922"/>
    </source>
</evidence>
<dbReference type="InterPro" id="IPR036291">
    <property type="entry name" value="NAD(P)-bd_dom_sf"/>
</dbReference>
<dbReference type="GO" id="GO:0008839">
    <property type="term" value="F:4-hydroxy-tetrahydrodipicolinate reductase"/>
    <property type="evidence" value="ECO:0007669"/>
    <property type="project" value="UniProtKB-EC"/>
</dbReference>
<name>A0AA48GLG9_9BACT</name>
<sequence>MRIGIFGKGRLGSAIALEAQAAPDLDLAWVLGPEGVPTPVDLAIDASVAGAVDGHLAWALETGADLVIGTTGWALPGLEGRIGSRIGVLAAPNFSLAVALMARLSTVLGRFAALDGTLDPYVLEHHHRLKADAPSGTARRLAEAVLAGMPGKSAWTLGAPGPGELGIAVIRAGAEFGSHTVGLDGPAETLTLAHQARSRAVFAQGALRAARWLRGRRGLCTFDDYAREILDPLFGDLP</sequence>
<evidence type="ECO:0000259" key="13">
    <source>
        <dbReference type="Pfam" id="PF05173"/>
    </source>
</evidence>
<comment type="similarity">
    <text evidence="1">Belongs to the DapB family.</text>
</comment>
<dbReference type="InterPro" id="IPR023940">
    <property type="entry name" value="DHDPR_bac"/>
</dbReference>
<comment type="pathway">
    <text evidence="8">Amino-acid biosynthesis; L-lysine biosynthesis via DAP pathway; (S)-tetrahydrodipicolinate from L-aspartate: step 4/4.</text>
</comment>
<evidence type="ECO:0000256" key="1">
    <source>
        <dbReference type="ARBA" id="ARBA00006642"/>
    </source>
</evidence>
<dbReference type="EC" id="1.17.1.8" evidence="9"/>
<accession>A0AA48GLG9</accession>
<dbReference type="PANTHER" id="PTHR20836">
    <property type="entry name" value="DIHYDRODIPICOLINATE REDUCTASE"/>
    <property type="match status" value="1"/>
</dbReference>
<proteinExistence type="inferred from homology"/>
<dbReference type="InterPro" id="IPR022663">
    <property type="entry name" value="DapB_C"/>
</dbReference>
<keyword evidence="4" id="KW-0220">Diaminopimelate biosynthesis</keyword>
<dbReference type="InterPro" id="IPR000846">
    <property type="entry name" value="DapB_N"/>
</dbReference>
<evidence type="ECO:0000256" key="7">
    <source>
        <dbReference type="ARBA" id="ARBA00023154"/>
    </source>
</evidence>
<dbReference type="Pfam" id="PF01113">
    <property type="entry name" value="DapB_N"/>
    <property type="match status" value="1"/>
</dbReference>
<comment type="catalytic activity">
    <reaction evidence="11">
        <text>(S)-2,3,4,5-tetrahydrodipicolinate + NAD(+) + H2O = (2S,4S)-4-hydroxy-2,3,4,5-tetrahydrodipicolinate + NADH + H(+)</text>
        <dbReference type="Rhea" id="RHEA:35323"/>
        <dbReference type="ChEBI" id="CHEBI:15377"/>
        <dbReference type="ChEBI" id="CHEBI:15378"/>
        <dbReference type="ChEBI" id="CHEBI:16845"/>
        <dbReference type="ChEBI" id="CHEBI:57540"/>
        <dbReference type="ChEBI" id="CHEBI:57945"/>
        <dbReference type="ChEBI" id="CHEBI:67139"/>
        <dbReference type="EC" id="1.17.1.8"/>
    </reaction>
</comment>
<evidence type="ECO:0000256" key="10">
    <source>
        <dbReference type="ARBA" id="ARBA00049080"/>
    </source>
</evidence>
<keyword evidence="3" id="KW-0521">NADP</keyword>
<keyword evidence="7" id="KW-0457">Lysine biosynthesis</keyword>
<dbReference type="RefSeq" id="WP_316414545.1">
    <property type="nucleotide sequence ID" value="NZ_AP027080.1"/>
</dbReference>
<feature type="domain" description="Dihydrodipicolinate reductase N-terminal" evidence="12">
    <location>
        <begin position="1"/>
        <end position="94"/>
    </location>
</feature>
<evidence type="ECO:0000256" key="3">
    <source>
        <dbReference type="ARBA" id="ARBA00022857"/>
    </source>
</evidence>
<dbReference type="AlphaFoldDB" id="A0AA48GLG9"/>
<dbReference type="Gene3D" id="3.30.360.10">
    <property type="entry name" value="Dihydrodipicolinate Reductase, domain 2"/>
    <property type="match status" value="1"/>
</dbReference>
<evidence type="ECO:0000313" key="14">
    <source>
        <dbReference type="EMBL" id="BDU71650.1"/>
    </source>
</evidence>
<evidence type="ECO:0000256" key="2">
    <source>
        <dbReference type="ARBA" id="ARBA00022605"/>
    </source>
</evidence>
<keyword evidence="5" id="KW-0560">Oxidoreductase</keyword>
<dbReference type="SUPFAM" id="SSF51735">
    <property type="entry name" value="NAD(P)-binding Rossmann-fold domains"/>
    <property type="match status" value="1"/>
</dbReference>
<dbReference type="KEGG" id="msil:METEAL_08240"/>
<feature type="domain" description="Dihydrodipicolinate reductase C-terminal" evidence="13">
    <location>
        <begin position="103"/>
        <end position="224"/>
    </location>
</feature>
<dbReference type="PIRSF" id="PIRSF000161">
    <property type="entry name" value="DHPR"/>
    <property type="match status" value="1"/>
</dbReference>
<evidence type="ECO:0000256" key="9">
    <source>
        <dbReference type="ARBA" id="ARBA00038983"/>
    </source>
</evidence>
<dbReference type="SUPFAM" id="SSF55347">
    <property type="entry name" value="Glyceraldehyde-3-phosphate dehydrogenase-like, C-terminal domain"/>
    <property type="match status" value="1"/>
</dbReference>
<evidence type="ECO:0000256" key="6">
    <source>
        <dbReference type="ARBA" id="ARBA00023027"/>
    </source>
</evidence>
<dbReference type="Pfam" id="PF05173">
    <property type="entry name" value="DapB_C"/>
    <property type="match status" value="1"/>
</dbReference>
<evidence type="ECO:0000256" key="4">
    <source>
        <dbReference type="ARBA" id="ARBA00022915"/>
    </source>
</evidence>
<keyword evidence="2" id="KW-0028">Amino-acid biosynthesis</keyword>
<dbReference type="PANTHER" id="PTHR20836:SF0">
    <property type="entry name" value="4-HYDROXY-TETRAHYDRODIPICOLINATE REDUCTASE 1, CHLOROPLASTIC-RELATED"/>
    <property type="match status" value="1"/>
</dbReference>
<evidence type="ECO:0000259" key="12">
    <source>
        <dbReference type="Pfam" id="PF01113"/>
    </source>
</evidence>
<evidence type="ECO:0000313" key="15">
    <source>
        <dbReference type="Proteomes" id="UP001238179"/>
    </source>
</evidence>
<keyword evidence="6" id="KW-0520">NAD</keyword>
<dbReference type="EMBL" id="AP027080">
    <property type="protein sequence ID" value="BDU71650.1"/>
    <property type="molecule type" value="Genomic_DNA"/>
</dbReference>
<reference evidence="15" key="1">
    <citation type="journal article" date="2023" name="Int. J. Syst. Evol. Microbiol.">
        <title>Mesoterricola silvestris gen. nov., sp. nov., Mesoterricola sediminis sp. nov., Geothrix oryzae sp. nov., Geothrix edaphica sp. nov., Geothrix rubra sp. nov., and Geothrix limicola sp. nov., six novel members of Acidobacteriota isolated from soils.</title>
        <authorList>
            <person name="Itoh H."/>
            <person name="Sugisawa Y."/>
            <person name="Mise K."/>
            <person name="Xu Z."/>
            <person name="Kuniyasu M."/>
            <person name="Ushijima N."/>
            <person name="Kawano K."/>
            <person name="Kobayashi E."/>
            <person name="Shiratori Y."/>
            <person name="Masuda Y."/>
            <person name="Senoo K."/>
        </authorList>
    </citation>
    <scope>NUCLEOTIDE SEQUENCE [LARGE SCALE GENOMIC DNA]</scope>
    <source>
        <strain evidence="15">W79</strain>
    </source>
</reference>
<organism evidence="14 15">
    <name type="scientific">Mesoterricola silvestris</name>
    <dbReference type="NCBI Taxonomy" id="2927979"/>
    <lineage>
        <taxon>Bacteria</taxon>
        <taxon>Pseudomonadati</taxon>
        <taxon>Acidobacteriota</taxon>
        <taxon>Holophagae</taxon>
        <taxon>Holophagales</taxon>
        <taxon>Holophagaceae</taxon>
        <taxon>Mesoterricola</taxon>
    </lineage>
</organism>
<protein>
    <recommendedName>
        <fullName evidence="9">4-hydroxy-tetrahydrodipicolinate reductase</fullName>
        <ecNumber evidence="9">1.17.1.8</ecNumber>
    </recommendedName>
</protein>
<dbReference type="Gene3D" id="3.40.50.720">
    <property type="entry name" value="NAD(P)-binding Rossmann-like Domain"/>
    <property type="match status" value="1"/>
</dbReference>
<dbReference type="Proteomes" id="UP001238179">
    <property type="component" value="Chromosome"/>
</dbReference>
<gene>
    <name evidence="14" type="primary">dapB</name>
    <name evidence="14" type="ORF">METEAL_08240</name>
</gene>
<keyword evidence="15" id="KW-1185">Reference proteome</keyword>
<comment type="catalytic activity">
    <reaction evidence="10">
        <text>(S)-2,3,4,5-tetrahydrodipicolinate + NADP(+) + H2O = (2S,4S)-4-hydroxy-2,3,4,5-tetrahydrodipicolinate + NADPH + H(+)</text>
        <dbReference type="Rhea" id="RHEA:35331"/>
        <dbReference type="ChEBI" id="CHEBI:15377"/>
        <dbReference type="ChEBI" id="CHEBI:15378"/>
        <dbReference type="ChEBI" id="CHEBI:16845"/>
        <dbReference type="ChEBI" id="CHEBI:57783"/>
        <dbReference type="ChEBI" id="CHEBI:58349"/>
        <dbReference type="ChEBI" id="CHEBI:67139"/>
        <dbReference type="EC" id="1.17.1.8"/>
    </reaction>
</comment>
<dbReference type="GO" id="GO:0019877">
    <property type="term" value="P:diaminopimelate biosynthetic process"/>
    <property type="evidence" value="ECO:0007669"/>
    <property type="project" value="UniProtKB-KW"/>
</dbReference>
<evidence type="ECO:0000256" key="5">
    <source>
        <dbReference type="ARBA" id="ARBA00023002"/>
    </source>
</evidence>
<dbReference type="GO" id="GO:0009089">
    <property type="term" value="P:lysine biosynthetic process via diaminopimelate"/>
    <property type="evidence" value="ECO:0007669"/>
    <property type="project" value="InterPro"/>
</dbReference>
<evidence type="ECO:0000256" key="11">
    <source>
        <dbReference type="ARBA" id="ARBA00049396"/>
    </source>
</evidence>